<dbReference type="EMBL" id="LAZR01000300">
    <property type="protein sequence ID" value="KKN76023.1"/>
    <property type="molecule type" value="Genomic_DNA"/>
</dbReference>
<proteinExistence type="predicted"/>
<comment type="caution">
    <text evidence="1">The sequence shown here is derived from an EMBL/GenBank/DDBJ whole genome shotgun (WGS) entry which is preliminary data.</text>
</comment>
<accession>A0A0F9WCU4</accession>
<evidence type="ECO:0000313" key="1">
    <source>
        <dbReference type="EMBL" id="KKN76023.1"/>
    </source>
</evidence>
<protein>
    <submittedName>
        <fullName evidence="1">Uncharacterized protein</fullName>
    </submittedName>
</protein>
<reference evidence="1" key="1">
    <citation type="journal article" date="2015" name="Nature">
        <title>Complex archaea that bridge the gap between prokaryotes and eukaryotes.</title>
        <authorList>
            <person name="Spang A."/>
            <person name="Saw J.H."/>
            <person name="Jorgensen S.L."/>
            <person name="Zaremba-Niedzwiedzka K."/>
            <person name="Martijn J."/>
            <person name="Lind A.E."/>
            <person name="van Eijk R."/>
            <person name="Schleper C."/>
            <person name="Guy L."/>
            <person name="Ettema T.J."/>
        </authorList>
    </citation>
    <scope>NUCLEOTIDE SEQUENCE</scope>
</reference>
<organism evidence="1">
    <name type="scientific">marine sediment metagenome</name>
    <dbReference type="NCBI Taxonomy" id="412755"/>
    <lineage>
        <taxon>unclassified sequences</taxon>
        <taxon>metagenomes</taxon>
        <taxon>ecological metagenomes</taxon>
    </lineage>
</organism>
<gene>
    <name evidence="1" type="ORF">LCGC14_0374130</name>
</gene>
<dbReference type="AlphaFoldDB" id="A0A0F9WCU4"/>
<name>A0A0F9WCU4_9ZZZZ</name>
<sequence length="63" mass="7373">MNEDKIKHKIKFDVKIEICSNGALVIIKNVKTKEKEARVFEGKGYEKRYAKWIDKFTSPTVID</sequence>